<evidence type="ECO:0000256" key="2">
    <source>
        <dbReference type="SAM" id="Phobius"/>
    </source>
</evidence>
<feature type="region of interest" description="Disordered" evidence="1">
    <location>
        <begin position="1"/>
        <end position="22"/>
    </location>
</feature>
<evidence type="ECO:0000313" key="3">
    <source>
        <dbReference type="Proteomes" id="UP000818029"/>
    </source>
</evidence>
<accession>A0ABM3A9S2</accession>
<evidence type="ECO:0000313" key="4">
    <source>
        <dbReference type="RefSeq" id="XP_040951571.1"/>
    </source>
</evidence>
<keyword evidence="2" id="KW-0472">Membrane</keyword>
<reference evidence="3" key="1">
    <citation type="journal article" date="2020" name="Nat. Genet.">
        <title>Genomic diversifications of five Gossypium allopolyploid species and their impact on cotton improvement.</title>
        <authorList>
            <person name="Chen Z.J."/>
            <person name="Sreedasyam A."/>
            <person name="Ando A."/>
            <person name="Song Q."/>
            <person name="De Santiago L.M."/>
            <person name="Hulse-Kemp A.M."/>
            <person name="Ding M."/>
            <person name="Ye W."/>
            <person name="Kirkbride R.C."/>
            <person name="Jenkins J."/>
            <person name="Plott C."/>
            <person name="Lovell J."/>
            <person name="Lin Y.M."/>
            <person name="Vaughn R."/>
            <person name="Liu B."/>
            <person name="Simpson S."/>
            <person name="Scheffler B.E."/>
            <person name="Wen L."/>
            <person name="Saski C.A."/>
            <person name="Grover C.E."/>
            <person name="Hu G."/>
            <person name="Conover J.L."/>
            <person name="Carlson J.W."/>
            <person name="Shu S."/>
            <person name="Boston L.B."/>
            <person name="Williams M."/>
            <person name="Peterson D.G."/>
            <person name="McGee K."/>
            <person name="Jones D.C."/>
            <person name="Wendel J.F."/>
            <person name="Stelly D.M."/>
            <person name="Grimwood J."/>
            <person name="Schmutz J."/>
        </authorList>
    </citation>
    <scope>NUCLEOTIDE SEQUENCE [LARGE SCALE GENOMIC DNA]</scope>
    <source>
        <strain evidence="3">cv. TM-1</strain>
    </source>
</reference>
<feature type="compositionally biased region" description="Basic and acidic residues" evidence="1">
    <location>
        <begin position="1"/>
        <end position="18"/>
    </location>
</feature>
<gene>
    <name evidence="4" type="primary">LOC121218448</name>
</gene>
<name>A0ABM3A9S2_GOSHI</name>
<keyword evidence="3" id="KW-1185">Reference proteome</keyword>
<reference evidence="4" key="2">
    <citation type="submission" date="2025-08" db="UniProtKB">
        <authorList>
            <consortium name="RefSeq"/>
        </authorList>
    </citation>
    <scope>IDENTIFICATION</scope>
</reference>
<protein>
    <submittedName>
        <fullName evidence="4">Uncharacterized protein</fullName>
    </submittedName>
</protein>
<keyword evidence="2" id="KW-1133">Transmembrane helix</keyword>
<organism evidence="3 4">
    <name type="scientific">Gossypium hirsutum</name>
    <name type="common">Upland cotton</name>
    <name type="synonym">Gossypium mexicanum</name>
    <dbReference type="NCBI Taxonomy" id="3635"/>
    <lineage>
        <taxon>Eukaryota</taxon>
        <taxon>Viridiplantae</taxon>
        <taxon>Streptophyta</taxon>
        <taxon>Embryophyta</taxon>
        <taxon>Tracheophyta</taxon>
        <taxon>Spermatophyta</taxon>
        <taxon>Magnoliopsida</taxon>
        <taxon>eudicotyledons</taxon>
        <taxon>Gunneridae</taxon>
        <taxon>Pentapetalae</taxon>
        <taxon>rosids</taxon>
        <taxon>malvids</taxon>
        <taxon>Malvales</taxon>
        <taxon>Malvaceae</taxon>
        <taxon>Malvoideae</taxon>
        <taxon>Gossypium</taxon>
    </lineage>
</organism>
<dbReference type="GeneID" id="121218448"/>
<proteinExistence type="predicted"/>
<feature type="transmembrane region" description="Helical" evidence="2">
    <location>
        <begin position="112"/>
        <end position="135"/>
    </location>
</feature>
<keyword evidence="2" id="KW-0812">Transmembrane</keyword>
<dbReference type="Proteomes" id="UP000818029">
    <property type="component" value="Chromosome A03"/>
</dbReference>
<evidence type="ECO:0000256" key="1">
    <source>
        <dbReference type="SAM" id="MobiDB-lite"/>
    </source>
</evidence>
<dbReference type="RefSeq" id="XP_040951571.1">
    <property type="nucleotide sequence ID" value="XM_041095637.1"/>
</dbReference>
<sequence length="160" mass="18445">MTHERVKPRTEARLDGDRSQVPSLSPLVSERILKKGRGWVISGHKVGHRPVAGPPSAVTTSHRARWPENSKRCKWRWQVADKRWSRWLTRLGRLGFLVSDKRLWDSWVCDGFSNWAISLGVGIWLSLIGLVCTWAKIGPQQHFMEEAHFFESIKKMSHVP</sequence>